<evidence type="ECO:0000256" key="1">
    <source>
        <dbReference type="SAM" id="Coils"/>
    </source>
</evidence>
<sequence>MRKGDLARLIRILGMLGSDHDGERAAAALAADKLVRGSGWTWWDLLAPARAPRPIRSQWKDPFTDRLAAADSRMRQLRSENARLQDEVRKLKQRLDLRARPFHHTGQASRAAPDTATGVGQGPAQSNHGFNRHFRRFTDG</sequence>
<gene>
    <name evidence="3" type="ORF">E9232_002236</name>
</gene>
<name>A0ABU1JM78_9PROT</name>
<evidence type="ECO:0008006" key="5">
    <source>
        <dbReference type="Google" id="ProtNLM"/>
    </source>
</evidence>
<feature type="region of interest" description="Disordered" evidence="2">
    <location>
        <begin position="95"/>
        <end position="140"/>
    </location>
</feature>
<dbReference type="Proteomes" id="UP001262410">
    <property type="component" value="Unassembled WGS sequence"/>
</dbReference>
<dbReference type="RefSeq" id="WP_309793999.1">
    <property type="nucleotide sequence ID" value="NZ_JAVDPW010000003.1"/>
</dbReference>
<organism evidence="3 4">
    <name type="scientific">Inquilinus ginsengisoli</name>
    <dbReference type="NCBI Taxonomy" id="363840"/>
    <lineage>
        <taxon>Bacteria</taxon>
        <taxon>Pseudomonadati</taxon>
        <taxon>Pseudomonadota</taxon>
        <taxon>Alphaproteobacteria</taxon>
        <taxon>Rhodospirillales</taxon>
        <taxon>Rhodospirillaceae</taxon>
        <taxon>Inquilinus</taxon>
    </lineage>
</organism>
<feature type="coiled-coil region" evidence="1">
    <location>
        <begin position="67"/>
        <end position="94"/>
    </location>
</feature>
<comment type="caution">
    <text evidence="3">The sequence shown here is derived from an EMBL/GenBank/DDBJ whole genome shotgun (WGS) entry which is preliminary data.</text>
</comment>
<proteinExistence type="predicted"/>
<evidence type="ECO:0000256" key="2">
    <source>
        <dbReference type="SAM" id="MobiDB-lite"/>
    </source>
</evidence>
<evidence type="ECO:0000313" key="4">
    <source>
        <dbReference type="Proteomes" id="UP001262410"/>
    </source>
</evidence>
<feature type="compositionally biased region" description="Basic residues" evidence="2">
    <location>
        <begin position="130"/>
        <end position="140"/>
    </location>
</feature>
<keyword evidence="4" id="KW-1185">Reference proteome</keyword>
<accession>A0ABU1JM78</accession>
<protein>
    <recommendedName>
        <fullName evidence="5">Transposase</fullName>
    </recommendedName>
</protein>
<evidence type="ECO:0000313" key="3">
    <source>
        <dbReference type="EMBL" id="MDR6289721.1"/>
    </source>
</evidence>
<dbReference type="EMBL" id="JAVDPW010000003">
    <property type="protein sequence ID" value="MDR6289721.1"/>
    <property type="molecule type" value="Genomic_DNA"/>
</dbReference>
<reference evidence="3 4" key="1">
    <citation type="submission" date="2023-07" db="EMBL/GenBank/DDBJ databases">
        <title>Sorghum-associated microbial communities from plants grown in Nebraska, USA.</title>
        <authorList>
            <person name="Schachtman D."/>
        </authorList>
    </citation>
    <scope>NUCLEOTIDE SEQUENCE [LARGE SCALE GENOMIC DNA]</scope>
    <source>
        <strain evidence="3 4">584</strain>
    </source>
</reference>
<keyword evidence="1" id="KW-0175">Coiled coil</keyword>